<evidence type="ECO:0000256" key="1">
    <source>
        <dbReference type="SAM" id="Phobius"/>
    </source>
</evidence>
<evidence type="ECO:0000313" key="2">
    <source>
        <dbReference type="EMBL" id="MBX61015.1"/>
    </source>
</evidence>
<name>A0A2P2Q224_RHIMU</name>
<dbReference type="AlphaFoldDB" id="A0A2P2Q224"/>
<keyword evidence="1" id="KW-0472">Membrane</keyword>
<organism evidence="2">
    <name type="scientific">Rhizophora mucronata</name>
    <name type="common">Asiatic mangrove</name>
    <dbReference type="NCBI Taxonomy" id="61149"/>
    <lineage>
        <taxon>Eukaryota</taxon>
        <taxon>Viridiplantae</taxon>
        <taxon>Streptophyta</taxon>
        <taxon>Embryophyta</taxon>
        <taxon>Tracheophyta</taxon>
        <taxon>Spermatophyta</taxon>
        <taxon>Magnoliopsida</taxon>
        <taxon>eudicotyledons</taxon>
        <taxon>Gunneridae</taxon>
        <taxon>Pentapetalae</taxon>
        <taxon>rosids</taxon>
        <taxon>fabids</taxon>
        <taxon>Malpighiales</taxon>
        <taxon>Rhizophoraceae</taxon>
        <taxon>Rhizophora</taxon>
    </lineage>
</organism>
<keyword evidence="1" id="KW-1133">Transmembrane helix</keyword>
<accession>A0A2P2Q224</accession>
<sequence length="40" mass="4717">MDIVSFWRRCCLIVKQTRAPALISSFLWLLLICGLWSMMN</sequence>
<reference evidence="2" key="1">
    <citation type="submission" date="2018-02" db="EMBL/GenBank/DDBJ databases">
        <title>Rhizophora mucronata_Transcriptome.</title>
        <authorList>
            <person name="Meera S.P."/>
            <person name="Sreeshan A."/>
            <person name="Augustine A."/>
        </authorList>
    </citation>
    <scope>NUCLEOTIDE SEQUENCE</scope>
    <source>
        <tissue evidence="2">Leaf</tissue>
    </source>
</reference>
<proteinExistence type="predicted"/>
<dbReference type="EMBL" id="GGEC01080531">
    <property type="protein sequence ID" value="MBX61015.1"/>
    <property type="molecule type" value="Transcribed_RNA"/>
</dbReference>
<feature type="transmembrane region" description="Helical" evidence="1">
    <location>
        <begin position="21"/>
        <end position="39"/>
    </location>
</feature>
<keyword evidence="1" id="KW-0812">Transmembrane</keyword>
<protein>
    <submittedName>
        <fullName evidence="2">Uncharacterized protein</fullName>
    </submittedName>
</protein>